<feature type="region of interest" description="Disordered" evidence="9">
    <location>
        <begin position="1"/>
        <end position="25"/>
    </location>
</feature>
<evidence type="ECO:0000256" key="3">
    <source>
        <dbReference type="ARBA" id="ARBA00022692"/>
    </source>
</evidence>
<sequence>MMDSEAQHNQLRGGETGVDEDLNTPLLSDEHSQAPVAQDVRKISQFLAVLSATCGAFCLGTVLAWTSPVGERLKQGALGFPISDDQLGWVGSLAGFGAAMMAPIAGQLVDRLGRKACMIFLCVPLCIGWLLVAFAKNPAMLYSGRIICGASGGAFSVAAPVYVSEVAHPSLRGALGALFQLQVVMGVEMAYVIGPLVSVFWLTVISAILPIVTAVAVLIFSPESPSFLLRKGRTNAAHDSLQWLWGNKCDLRTELNEMSRQVSEERSVSVKTVFLQKATMICVGLMAFQQFSGINAVIFFTEQIFAAAGGSVQGATAAAIVGAVQVGATFLSFLVVDKAGRRPLLLLSAAVMAACNTTLGAFFFLKDRGQDLSSLGMLPVLAVCLYFLVFSLGFGPVPWIMVGELFAPEVKGVAGSVASAATWWLAFAVTSLFRPIVTAIGEGQTFWMFAGLTAVGVLFVLLFVPETKGKTLEEIQTSLNATN</sequence>
<dbReference type="SUPFAM" id="SSF103473">
    <property type="entry name" value="MFS general substrate transporter"/>
    <property type="match status" value="1"/>
</dbReference>
<comment type="caution">
    <text evidence="12">The sequence shown here is derived from an EMBL/GenBank/DDBJ whole genome shotgun (WGS) entry which is preliminary data.</text>
</comment>
<feature type="transmembrane region" description="Helical" evidence="10">
    <location>
        <begin position="116"/>
        <end position="135"/>
    </location>
</feature>
<dbReference type="GO" id="GO:0005886">
    <property type="term" value="C:plasma membrane"/>
    <property type="evidence" value="ECO:0007669"/>
    <property type="project" value="UniProtKB-SubCell"/>
</dbReference>
<evidence type="ECO:0000256" key="10">
    <source>
        <dbReference type="SAM" id="Phobius"/>
    </source>
</evidence>
<keyword evidence="13" id="KW-1185">Reference proteome</keyword>
<feature type="transmembrane region" description="Helical" evidence="10">
    <location>
        <begin position="343"/>
        <end position="365"/>
    </location>
</feature>
<feature type="transmembrane region" description="Helical" evidence="10">
    <location>
        <begin position="278"/>
        <end position="300"/>
    </location>
</feature>
<feature type="transmembrane region" description="Helical" evidence="10">
    <location>
        <begin position="377"/>
        <end position="401"/>
    </location>
</feature>
<dbReference type="GO" id="GO:0051119">
    <property type="term" value="F:sugar transmembrane transporter activity"/>
    <property type="evidence" value="ECO:0007669"/>
    <property type="project" value="InterPro"/>
</dbReference>
<dbReference type="InterPro" id="IPR005828">
    <property type="entry name" value="MFS_sugar_transport-like"/>
</dbReference>
<keyword evidence="2" id="KW-1003">Cell membrane</keyword>
<dbReference type="PROSITE" id="PS50850">
    <property type="entry name" value="MFS"/>
    <property type="match status" value="1"/>
</dbReference>
<evidence type="ECO:0000256" key="1">
    <source>
        <dbReference type="ARBA" id="ARBA00004651"/>
    </source>
</evidence>
<evidence type="ECO:0000256" key="6">
    <source>
        <dbReference type="ARBA" id="ARBA00023180"/>
    </source>
</evidence>
<keyword evidence="5 10" id="KW-0472">Membrane</keyword>
<comment type="subcellular location">
    <subcellularLocation>
        <location evidence="1">Cell membrane</location>
        <topology evidence="1">Multi-pass membrane protein</topology>
    </subcellularLocation>
</comment>
<evidence type="ECO:0000313" key="12">
    <source>
        <dbReference type="EMBL" id="CAB3383019.1"/>
    </source>
</evidence>
<evidence type="ECO:0000256" key="2">
    <source>
        <dbReference type="ARBA" id="ARBA00022475"/>
    </source>
</evidence>
<proteinExistence type="inferred from homology"/>
<feature type="transmembrane region" description="Helical" evidence="10">
    <location>
        <begin position="445"/>
        <end position="464"/>
    </location>
</feature>
<dbReference type="AlphaFoldDB" id="A0A8S1DPK5"/>
<evidence type="ECO:0000256" key="7">
    <source>
        <dbReference type="ARBA" id="ARBA00024348"/>
    </source>
</evidence>
<evidence type="ECO:0000256" key="9">
    <source>
        <dbReference type="SAM" id="MobiDB-lite"/>
    </source>
</evidence>
<dbReference type="PRINTS" id="PR00171">
    <property type="entry name" value="SUGRTRNSPORT"/>
</dbReference>
<dbReference type="InterPro" id="IPR020846">
    <property type="entry name" value="MFS_dom"/>
</dbReference>
<comment type="similarity">
    <text evidence="7">Belongs to the major facilitator superfamily. Sugar transporter (TC 2.A.1.1) family. Trehalose transporter subfamily.</text>
</comment>
<evidence type="ECO:0000256" key="4">
    <source>
        <dbReference type="ARBA" id="ARBA00022989"/>
    </source>
</evidence>
<dbReference type="InterPro" id="IPR044775">
    <property type="entry name" value="MFS_ERD6/Tret1-like"/>
</dbReference>
<dbReference type="OrthoDB" id="6612291at2759"/>
<feature type="transmembrane region" description="Helical" evidence="10">
    <location>
        <begin position="199"/>
        <end position="221"/>
    </location>
</feature>
<feature type="domain" description="Major facilitator superfamily (MFS) profile" evidence="11">
    <location>
        <begin position="48"/>
        <end position="468"/>
    </location>
</feature>
<feature type="transmembrane region" description="Helical" evidence="10">
    <location>
        <begin position="413"/>
        <end position="433"/>
    </location>
</feature>
<keyword evidence="6" id="KW-0325">Glycoprotein</keyword>
<evidence type="ECO:0000259" key="11">
    <source>
        <dbReference type="PROSITE" id="PS50850"/>
    </source>
</evidence>
<name>A0A8S1DPK5_9INSE</name>
<feature type="transmembrane region" description="Helical" evidence="10">
    <location>
        <begin position="87"/>
        <end position="109"/>
    </location>
</feature>
<keyword evidence="4 10" id="KW-1133">Transmembrane helix</keyword>
<feature type="transmembrane region" description="Helical" evidence="10">
    <location>
        <begin position="312"/>
        <end position="336"/>
    </location>
</feature>
<dbReference type="PROSITE" id="PS00216">
    <property type="entry name" value="SUGAR_TRANSPORT_1"/>
    <property type="match status" value="1"/>
</dbReference>
<dbReference type="NCBIfam" id="TIGR00879">
    <property type="entry name" value="SP"/>
    <property type="match status" value="1"/>
</dbReference>
<accession>A0A8S1DPK5</accession>
<dbReference type="Gene3D" id="1.20.1250.20">
    <property type="entry name" value="MFS general substrate transporter like domains"/>
    <property type="match status" value="1"/>
</dbReference>
<dbReference type="Pfam" id="PF00083">
    <property type="entry name" value="Sugar_tr"/>
    <property type="match status" value="1"/>
</dbReference>
<organism evidence="12 13">
    <name type="scientific">Cloeon dipterum</name>
    <dbReference type="NCBI Taxonomy" id="197152"/>
    <lineage>
        <taxon>Eukaryota</taxon>
        <taxon>Metazoa</taxon>
        <taxon>Ecdysozoa</taxon>
        <taxon>Arthropoda</taxon>
        <taxon>Hexapoda</taxon>
        <taxon>Insecta</taxon>
        <taxon>Pterygota</taxon>
        <taxon>Palaeoptera</taxon>
        <taxon>Ephemeroptera</taxon>
        <taxon>Pisciforma</taxon>
        <taxon>Baetidae</taxon>
        <taxon>Cloeon</taxon>
    </lineage>
</organism>
<dbReference type="InterPro" id="IPR036259">
    <property type="entry name" value="MFS_trans_sf"/>
</dbReference>
<reference evidence="12 13" key="1">
    <citation type="submission" date="2020-04" db="EMBL/GenBank/DDBJ databases">
        <authorList>
            <person name="Alioto T."/>
            <person name="Alioto T."/>
            <person name="Gomez Garrido J."/>
        </authorList>
    </citation>
    <scope>NUCLEOTIDE SEQUENCE [LARGE SCALE GENOMIC DNA]</scope>
</reference>
<evidence type="ECO:0000256" key="5">
    <source>
        <dbReference type="ARBA" id="ARBA00023136"/>
    </source>
</evidence>
<feature type="transmembrane region" description="Helical" evidence="10">
    <location>
        <begin position="46"/>
        <end position="67"/>
    </location>
</feature>
<dbReference type="InterPro" id="IPR005829">
    <property type="entry name" value="Sugar_transporter_CS"/>
</dbReference>
<dbReference type="EMBL" id="CADEPI010000292">
    <property type="protein sequence ID" value="CAB3383019.1"/>
    <property type="molecule type" value="Genomic_DNA"/>
</dbReference>
<keyword evidence="3 10" id="KW-0812">Transmembrane</keyword>
<keyword evidence="8" id="KW-0813">Transport</keyword>
<dbReference type="FunFam" id="1.20.1250.20:FF:000055">
    <property type="entry name" value="Facilitated trehalose transporter Tret1-2 homolog"/>
    <property type="match status" value="1"/>
</dbReference>
<dbReference type="PANTHER" id="PTHR48021">
    <property type="match status" value="1"/>
</dbReference>
<protein>
    <recommendedName>
        <fullName evidence="11">Major facilitator superfamily (MFS) profile domain-containing protein</fullName>
    </recommendedName>
</protein>
<gene>
    <name evidence="12" type="ORF">CLODIP_2_CD13660</name>
</gene>
<dbReference type="CDD" id="cd17358">
    <property type="entry name" value="MFS_GLUT6_8_Class3_like"/>
    <property type="match status" value="1"/>
</dbReference>
<dbReference type="InterPro" id="IPR003663">
    <property type="entry name" value="Sugar/inositol_transpt"/>
</dbReference>
<evidence type="ECO:0000313" key="13">
    <source>
        <dbReference type="Proteomes" id="UP000494165"/>
    </source>
</evidence>
<evidence type="ECO:0000256" key="8">
    <source>
        <dbReference type="RuleBase" id="RU003346"/>
    </source>
</evidence>
<dbReference type="PROSITE" id="PS00217">
    <property type="entry name" value="SUGAR_TRANSPORT_2"/>
    <property type="match status" value="1"/>
</dbReference>
<dbReference type="Proteomes" id="UP000494165">
    <property type="component" value="Unassembled WGS sequence"/>
</dbReference>
<dbReference type="PANTHER" id="PTHR48021:SF1">
    <property type="entry name" value="GH07001P-RELATED"/>
    <property type="match status" value="1"/>
</dbReference>
<dbReference type="InterPro" id="IPR050549">
    <property type="entry name" value="MFS_Trehalose_Transporter"/>
</dbReference>